<feature type="domain" description="N-acetyltransferase" evidence="1">
    <location>
        <begin position="5"/>
        <end position="162"/>
    </location>
</feature>
<name>A0A840NLR3_9PSEU</name>
<dbReference type="Pfam" id="PF13302">
    <property type="entry name" value="Acetyltransf_3"/>
    <property type="match status" value="1"/>
</dbReference>
<dbReference type="Gene3D" id="3.40.630.30">
    <property type="match status" value="1"/>
</dbReference>
<organism evidence="2 3">
    <name type="scientific">Saccharopolyspora gloriosae</name>
    <dbReference type="NCBI Taxonomy" id="455344"/>
    <lineage>
        <taxon>Bacteria</taxon>
        <taxon>Bacillati</taxon>
        <taxon>Actinomycetota</taxon>
        <taxon>Actinomycetes</taxon>
        <taxon>Pseudonocardiales</taxon>
        <taxon>Pseudonocardiaceae</taxon>
        <taxon>Saccharopolyspora</taxon>
    </lineage>
</organism>
<dbReference type="InterPro" id="IPR000182">
    <property type="entry name" value="GNAT_dom"/>
</dbReference>
<dbReference type="InterPro" id="IPR051908">
    <property type="entry name" value="Ribosomal_N-acetyltransferase"/>
</dbReference>
<dbReference type="GO" id="GO:0008999">
    <property type="term" value="F:protein-N-terminal-alanine acetyltransferase activity"/>
    <property type="evidence" value="ECO:0007669"/>
    <property type="project" value="TreeGrafter"/>
</dbReference>
<dbReference type="InterPro" id="IPR016181">
    <property type="entry name" value="Acyl_CoA_acyltransferase"/>
</dbReference>
<dbReference type="EMBL" id="JACHIV010000001">
    <property type="protein sequence ID" value="MBB5069197.1"/>
    <property type="molecule type" value="Genomic_DNA"/>
</dbReference>
<dbReference type="GO" id="GO:1990189">
    <property type="term" value="F:protein N-terminal-serine acetyltransferase activity"/>
    <property type="evidence" value="ECO:0007669"/>
    <property type="project" value="TreeGrafter"/>
</dbReference>
<dbReference type="SUPFAM" id="SSF55729">
    <property type="entry name" value="Acyl-CoA N-acyltransferases (Nat)"/>
    <property type="match status" value="1"/>
</dbReference>
<evidence type="ECO:0000313" key="3">
    <source>
        <dbReference type="Proteomes" id="UP000580474"/>
    </source>
</evidence>
<protein>
    <submittedName>
        <fullName evidence="2">RimJ/RimL family protein N-acetyltransferase</fullName>
    </submittedName>
</protein>
<dbReference type="PANTHER" id="PTHR43441">
    <property type="entry name" value="RIBOSOMAL-PROTEIN-SERINE ACETYLTRANSFERASE"/>
    <property type="match status" value="1"/>
</dbReference>
<accession>A0A840NLR3</accession>
<comment type="caution">
    <text evidence="2">The sequence shown here is derived from an EMBL/GenBank/DDBJ whole genome shotgun (WGS) entry which is preliminary data.</text>
</comment>
<dbReference type="AlphaFoldDB" id="A0A840NLR3"/>
<dbReference type="GO" id="GO:0005737">
    <property type="term" value="C:cytoplasm"/>
    <property type="evidence" value="ECO:0007669"/>
    <property type="project" value="TreeGrafter"/>
</dbReference>
<dbReference type="Proteomes" id="UP000580474">
    <property type="component" value="Unassembled WGS sequence"/>
</dbReference>
<proteinExistence type="predicted"/>
<evidence type="ECO:0000313" key="2">
    <source>
        <dbReference type="EMBL" id="MBB5069197.1"/>
    </source>
</evidence>
<sequence length="176" mass="20018">MGSIVLLRPVFEGDLTDLDRMLNTREASHPYNWFGYQGAGHFQRRWAETGLISDAEGVLLVVTEQDPQRRLGFVSWAKNPTGQTSYCWNIGITLLPEARGRGHGTEAQRQLVAYLFAHTQVNRVEAGTEVDNLAEQRALAKAGFTREGVLRGWLFRDGRWRDCVRYSVLRDEVVPR</sequence>
<reference evidence="2 3" key="1">
    <citation type="submission" date="2020-08" db="EMBL/GenBank/DDBJ databases">
        <title>Sequencing the genomes of 1000 actinobacteria strains.</title>
        <authorList>
            <person name="Klenk H.-P."/>
        </authorList>
    </citation>
    <scope>NUCLEOTIDE SEQUENCE [LARGE SCALE GENOMIC DNA]</scope>
    <source>
        <strain evidence="2 3">DSM 45582</strain>
    </source>
</reference>
<dbReference type="PROSITE" id="PS51186">
    <property type="entry name" value="GNAT"/>
    <property type="match status" value="1"/>
</dbReference>
<evidence type="ECO:0000259" key="1">
    <source>
        <dbReference type="PROSITE" id="PS51186"/>
    </source>
</evidence>
<dbReference type="RefSeq" id="WP_343071346.1">
    <property type="nucleotide sequence ID" value="NZ_JACHIV010000001.1"/>
</dbReference>
<keyword evidence="2" id="KW-0808">Transferase</keyword>
<dbReference type="PANTHER" id="PTHR43441:SF6">
    <property type="entry name" value="N-ACETYLTRANSFERASE DOMAIN-CONTAINING PROTEIN"/>
    <property type="match status" value="1"/>
</dbReference>
<gene>
    <name evidence="2" type="ORF">BJ969_002285</name>
</gene>
<keyword evidence="3" id="KW-1185">Reference proteome</keyword>